<feature type="transmembrane region" description="Helical" evidence="13">
    <location>
        <begin position="248"/>
        <end position="269"/>
    </location>
</feature>
<name>A0AAD3CM53_9STRA</name>
<gene>
    <name evidence="14" type="ORF">CTEN210_04065</name>
</gene>
<evidence type="ECO:0000313" key="15">
    <source>
        <dbReference type="Proteomes" id="UP001054902"/>
    </source>
</evidence>
<dbReference type="PANTHER" id="PTHR12424">
    <property type="entry name" value="TWEETY-RELATED"/>
    <property type="match status" value="1"/>
</dbReference>
<sequence length="581" mass="63398">MDSLRELVVSFYEAPLVVKAFNNVPRFGHSSDISLVISSDNGIDFAAMTDYARGTIFIAGLCLVAFVLWILALLVLKCLGRRVGIAAGHPFVEHSYIGGTPKKHNVFRILMLISTLSIAVSGIVFLIKGAQSVGNVFDDVFDGATGLSDIAEQIVNATDDVIEFGASTEPLRAQLVQELQSGICNGDSTAAKEFDNAAQSVVAVLGALQDFSSTELTEIRDTFSTSFTEISTGFNEGFQSGEQYAQPMYIALPVMGLGLILFIGAFLAWKGPYIKPYFCVQTWFIMPLFFIIVVVMAFVLSITGTLLVANSDVCLGGESKSPEGFVEVIMQKIGILDDANVAAAANYYILDSCTGEYPRKEDVDNLLLNLSEGAQSIDALKQMIEDDPQTIQAACGITEQRLNEISGLIQQSFDAFENFVSVTTDATAILECEPINDVFVDFYHGALCTSGPTSLMWIFATMMAVYGLGMFIFLSRGALLPSEKVYDGTSKGMEEQEQYYQENNYQTDDQSNTYENEAREDPGCVIYDEDNLKSTSYVCGYDFTGDGNNNDGVSYAENTKASEQMDDLSYDDNVKTNAKFT</sequence>
<dbReference type="AlphaFoldDB" id="A0AAD3CM53"/>
<keyword evidence="5 13" id="KW-0812">Transmembrane</keyword>
<evidence type="ECO:0000256" key="12">
    <source>
        <dbReference type="ARBA" id="ARBA00023303"/>
    </source>
</evidence>
<keyword evidence="10" id="KW-0325">Glycoprotein</keyword>
<keyword evidence="12" id="KW-0407">Ion channel</keyword>
<dbReference type="InterPro" id="IPR006990">
    <property type="entry name" value="Tweety"/>
</dbReference>
<comment type="caution">
    <text evidence="14">The sequence shown here is derived from an EMBL/GenBank/DDBJ whole genome shotgun (WGS) entry which is preliminary data.</text>
</comment>
<feature type="transmembrane region" description="Helical" evidence="13">
    <location>
        <begin position="281"/>
        <end position="309"/>
    </location>
</feature>
<keyword evidence="7" id="KW-0406">Ion transport</keyword>
<proteinExistence type="inferred from homology"/>
<dbReference type="GO" id="GO:0005886">
    <property type="term" value="C:plasma membrane"/>
    <property type="evidence" value="ECO:0007669"/>
    <property type="project" value="UniProtKB-SubCell"/>
</dbReference>
<evidence type="ECO:0000256" key="13">
    <source>
        <dbReference type="SAM" id="Phobius"/>
    </source>
</evidence>
<protein>
    <submittedName>
        <fullName evidence="14">Uncharacterized protein</fullName>
    </submittedName>
</protein>
<keyword evidence="4" id="KW-1003">Cell membrane</keyword>
<reference evidence="14 15" key="1">
    <citation type="journal article" date="2021" name="Sci. Rep.">
        <title>The genome of the diatom Chaetoceros tenuissimus carries an ancient integrated fragment of an extant virus.</title>
        <authorList>
            <person name="Hongo Y."/>
            <person name="Kimura K."/>
            <person name="Takaki Y."/>
            <person name="Yoshida Y."/>
            <person name="Baba S."/>
            <person name="Kobayashi G."/>
            <person name="Nagasaki K."/>
            <person name="Hano T."/>
            <person name="Tomaru Y."/>
        </authorList>
    </citation>
    <scope>NUCLEOTIDE SEQUENCE [LARGE SCALE GENOMIC DNA]</scope>
    <source>
        <strain evidence="14 15">NIES-3715</strain>
    </source>
</reference>
<keyword evidence="6 13" id="KW-1133">Transmembrane helix</keyword>
<dbReference type="EMBL" id="BLLK01000023">
    <property type="protein sequence ID" value="GFH47590.1"/>
    <property type="molecule type" value="Genomic_DNA"/>
</dbReference>
<comment type="similarity">
    <text evidence="2">Belongs to the tweety family.</text>
</comment>
<feature type="transmembrane region" description="Helical" evidence="13">
    <location>
        <begin position="56"/>
        <end position="76"/>
    </location>
</feature>
<dbReference type="GO" id="GO:0034707">
    <property type="term" value="C:chloride channel complex"/>
    <property type="evidence" value="ECO:0007669"/>
    <property type="project" value="UniProtKB-KW"/>
</dbReference>
<feature type="transmembrane region" description="Helical" evidence="13">
    <location>
        <begin position="455"/>
        <end position="474"/>
    </location>
</feature>
<feature type="transmembrane region" description="Helical" evidence="13">
    <location>
        <begin position="106"/>
        <end position="127"/>
    </location>
</feature>
<evidence type="ECO:0000256" key="6">
    <source>
        <dbReference type="ARBA" id="ARBA00022989"/>
    </source>
</evidence>
<evidence type="ECO:0000256" key="5">
    <source>
        <dbReference type="ARBA" id="ARBA00022692"/>
    </source>
</evidence>
<evidence type="ECO:0000256" key="8">
    <source>
        <dbReference type="ARBA" id="ARBA00023136"/>
    </source>
</evidence>
<accession>A0AAD3CM53</accession>
<organism evidence="14 15">
    <name type="scientific">Chaetoceros tenuissimus</name>
    <dbReference type="NCBI Taxonomy" id="426638"/>
    <lineage>
        <taxon>Eukaryota</taxon>
        <taxon>Sar</taxon>
        <taxon>Stramenopiles</taxon>
        <taxon>Ochrophyta</taxon>
        <taxon>Bacillariophyta</taxon>
        <taxon>Coscinodiscophyceae</taxon>
        <taxon>Chaetocerotophycidae</taxon>
        <taxon>Chaetocerotales</taxon>
        <taxon>Chaetocerotaceae</taxon>
        <taxon>Chaetoceros</taxon>
    </lineage>
</organism>
<evidence type="ECO:0000256" key="2">
    <source>
        <dbReference type="ARBA" id="ARBA00009849"/>
    </source>
</evidence>
<evidence type="ECO:0000256" key="1">
    <source>
        <dbReference type="ARBA" id="ARBA00004651"/>
    </source>
</evidence>
<evidence type="ECO:0000256" key="7">
    <source>
        <dbReference type="ARBA" id="ARBA00023065"/>
    </source>
</evidence>
<evidence type="ECO:0000256" key="9">
    <source>
        <dbReference type="ARBA" id="ARBA00023173"/>
    </source>
</evidence>
<evidence type="ECO:0000256" key="11">
    <source>
        <dbReference type="ARBA" id="ARBA00023214"/>
    </source>
</evidence>
<keyword evidence="11" id="KW-0868">Chloride</keyword>
<evidence type="ECO:0000256" key="4">
    <source>
        <dbReference type="ARBA" id="ARBA00022475"/>
    </source>
</evidence>
<dbReference type="Proteomes" id="UP001054902">
    <property type="component" value="Unassembled WGS sequence"/>
</dbReference>
<keyword evidence="3" id="KW-0813">Transport</keyword>
<evidence type="ECO:0000256" key="3">
    <source>
        <dbReference type="ARBA" id="ARBA00022448"/>
    </source>
</evidence>
<keyword evidence="8 13" id="KW-0472">Membrane</keyword>
<comment type="subcellular location">
    <subcellularLocation>
        <location evidence="1">Cell membrane</location>
        <topology evidence="1">Multi-pass membrane protein</topology>
    </subcellularLocation>
</comment>
<dbReference type="GO" id="GO:0005254">
    <property type="term" value="F:chloride channel activity"/>
    <property type="evidence" value="ECO:0007669"/>
    <property type="project" value="UniProtKB-KW"/>
</dbReference>
<evidence type="ECO:0000313" key="14">
    <source>
        <dbReference type="EMBL" id="GFH47590.1"/>
    </source>
</evidence>
<keyword evidence="15" id="KW-1185">Reference proteome</keyword>
<keyword evidence="9" id="KW-0869">Chloride channel</keyword>
<dbReference type="PANTHER" id="PTHR12424:SF19">
    <property type="entry name" value="INTEGRASE ZINC-BINDING DOMAIN-CONTAINING PROTEIN"/>
    <property type="match status" value="1"/>
</dbReference>
<evidence type="ECO:0000256" key="10">
    <source>
        <dbReference type="ARBA" id="ARBA00023180"/>
    </source>
</evidence>